<gene>
    <name evidence="2" type="ORF">DCMF_19185</name>
</gene>
<evidence type="ECO:0000256" key="1">
    <source>
        <dbReference type="SAM" id="Phobius"/>
    </source>
</evidence>
<dbReference type="KEGG" id="fwa:DCMF_19185"/>
<dbReference type="Proteomes" id="UP000323521">
    <property type="component" value="Chromosome"/>
</dbReference>
<feature type="transmembrane region" description="Helical" evidence="1">
    <location>
        <begin position="253"/>
        <end position="278"/>
    </location>
</feature>
<evidence type="ECO:0000313" key="3">
    <source>
        <dbReference type="Proteomes" id="UP000323521"/>
    </source>
</evidence>
<evidence type="ECO:0000313" key="2">
    <source>
        <dbReference type="EMBL" id="ATW26591.1"/>
    </source>
</evidence>
<organism evidence="2 3">
    <name type="scientific">Formimonas warabiya</name>
    <dbReference type="NCBI Taxonomy" id="1761012"/>
    <lineage>
        <taxon>Bacteria</taxon>
        <taxon>Bacillati</taxon>
        <taxon>Bacillota</taxon>
        <taxon>Clostridia</taxon>
        <taxon>Eubacteriales</taxon>
        <taxon>Peptococcaceae</taxon>
        <taxon>Candidatus Formimonas</taxon>
    </lineage>
</organism>
<accession>A0A3G1KVY1</accession>
<feature type="transmembrane region" description="Helical" evidence="1">
    <location>
        <begin position="228"/>
        <end position="247"/>
    </location>
</feature>
<keyword evidence="3" id="KW-1185">Reference proteome</keyword>
<feature type="transmembrane region" description="Helical" evidence="1">
    <location>
        <begin position="203"/>
        <end position="221"/>
    </location>
</feature>
<name>A0A3G1KVY1_FORW1</name>
<dbReference type="EMBL" id="CP017634">
    <property type="protein sequence ID" value="ATW26591.1"/>
    <property type="molecule type" value="Genomic_DNA"/>
</dbReference>
<feature type="transmembrane region" description="Helical" evidence="1">
    <location>
        <begin position="79"/>
        <end position="100"/>
    </location>
</feature>
<keyword evidence="1" id="KW-0472">Membrane</keyword>
<proteinExistence type="predicted"/>
<dbReference type="AlphaFoldDB" id="A0A3G1KVY1"/>
<feature type="transmembrane region" description="Helical" evidence="1">
    <location>
        <begin position="112"/>
        <end position="131"/>
    </location>
</feature>
<feature type="transmembrane region" description="Helical" evidence="1">
    <location>
        <begin position="151"/>
        <end position="169"/>
    </location>
</feature>
<sequence>MFVKTCFEFLWKGIAIGALNLISLMIGGAALKSLGLTFPEVKNDPAFILLIMFLSGFMISVIGGIIVKHLKLSKLGTFMALFLMLFLNSLTQMMEALVFAPGIVSWDVVPAIYGQQCIMYLFISAGIAFLFRFDSRIREDFRTYRRSWAGWLWRILAGSGSYVLFYYVFGSINAMLFTGEYYRAQINGLRLPSSFEILTLEPVRGILLVLSVLPVILNLHVSIKKRMIIVGTALFIIGGLLPMIQQINTLPAVLLVASTVEMFFQFFLTGVVATYILLFKQAEKV</sequence>
<protein>
    <submittedName>
        <fullName evidence="2">Uncharacterized protein</fullName>
    </submittedName>
</protein>
<keyword evidence="1" id="KW-0812">Transmembrane</keyword>
<feature type="transmembrane region" description="Helical" evidence="1">
    <location>
        <begin position="9"/>
        <end position="31"/>
    </location>
</feature>
<keyword evidence="1" id="KW-1133">Transmembrane helix</keyword>
<reference evidence="2 3" key="1">
    <citation type="submission" date="2016-10" db="EMBL/GenBank/DDBJ databases">
        <title>Complete Genome Sequence of Peptococcaceae strain DCMF.</title>
        <authorList>
            <person name="Edwards R.J."/>
            <person name="Holland S.I."/>
            <person name="Deshpande N.P."/>
            <person name="Wong Y.K."/>
            <person name="Ertan H."/>
            <person name="Manefield M."/>
            <person name="Russell T.L."/>
            <person name="Lee M.J."/>
        </authorList>
    </citation>
    <scope>NUCLEOTIDE SEQUENCE [LARGE SCALE GENOMIC DNA]</scope>
    <source>
        <strain evidence="2 3">DCMF</strain>
    </source>
</reference>
<feature type="transmembrane region" description="Helical" evidence="1">
    <location>
        <begin position="46"/>
        <end position="67"/>
    </location>
</feature>